<keyword evidence="4" id="KW-1185">Reference proteome</keyword>
<feature type="region of interest" description="Disordered" evidence="1">
    <location>
        <begin position="59"/>
        <end position="120"/>
    </location>
</feature>
<gene>
    <name evidence="3" type="primary">BQ5605_C011g06262</name>
    <name evidence="3" type="ORF">BQ5605_C011G06262</name>
</gene>
<accession>A0A2X0LSU3</accession>
<dbReference type="SMART" id="SM00726">
    <property type="entry name" value="UIM"/>
    <property type="match status" value="2"/>
</dbReference>
<feature type="region of interest" description="Disordered" evidence="1">
    <location>
        <begin position="1149"/>
        <end position="1172"/>
    </location>
</feature>
<feature type="domain" description="UBA" evidence="2">
    <location>
        <begin position="6"/>
        <end position="51"/>
    </location>
</feature>
<evidence type="ECO:0000256" key="1">
    <source>
        <dbReference type="SAM" id="MobiDB-lite"/>
    </source>
</evidence>
<organism evidence="3 4">
    <name type="scientific">Microbotryum silenes-dioicae</name>
    <dbReference type="NCBI Taxonomy" id="796604"/>
    <lineage>
        <taxon>Eukaryota</taxon>
        <taxon>Fungi</taxon>
        <taxon>Dikarya</taxon>
        <taxon>Basidiomycota</taxon>
        <taxon>Pucciniomycotina</taxon>
        <taxon>Microbotryomycetes</taxon>
        <taxon>Microbotryales</taxon>
        <taxon>Microbotryaceae</taxon>
        <taxon>Microbotryum</taxon>
    </lineage>
</organism>
<dbReference type="GO" id="GO:0005634">
    <property type="term" value="C:nucleus"/>
    <property type="evidence" value="ECO:0007669"/>
    <property type="project" value="TreeGrafter"/>
</dbReference>
<feature type="compositionally biased region" description="Polar residues" evidence="1">
    <location>
        <begin position="182"/>
        <end position="194"/>
    </location>
</feature>
<dbReference type="Pfam" id="PF02809">
    <property type="entry name" value="UIM"/>
    <property type="match status" value="2"/>
</dbReference>
<dbReference type="EMBL" id="FQNC01000011">
    <property type="protein sequence ID" value="SGY11755.1"/>
    <property type="molecule type" value="Genomic_DNA"/>
</dbReference>
<feature type="region of interest" description="Disordered" evidence="1">
    <location>
        <begin position="229"/>
        <end position="257"/>
    </location>
</feature>
<protein>
    <submittedName>
        <fullName evidence="3">BQ5605_C011g06262 protein</fullName>
    </submittedName>
</protein>
<dbReference type="SUPFAM" id="SSF46934">
    <property type="entry name" value="UBA-like"/>
    <property type="match status" value="1"/>
</dbReference>
<dbReference type="PANTHER" id="PTHR12298">
    <property type="entry name" value="PCDC2 PROGRAMMED CELL DEATH PROTEIN 2 -RELATED"/>
    <property type="match status" value="1"/>
</dbReference>
<dbReference type="Gene3D" id="3.90.70.10">
    <property type="entry name" value="Cysteine proteinases"/>
    <property type="match status" value="1"/>
</dbReference>
<dbReference type="SUPFAM" id="SSF54001">
    <property type="entry name" value="Cysteine proteinases"/>
    <property type="match status" value="1"/>
</dbReference>
<evidence type="ECO:0000313" key="4">
    <source>
        <dbReference type="Proteomes" id="UP000249464"/>
    </source>
</evidence>
<dbReference type="InterPro" id="IPR015940">
    <property type="entry name" value="UBA"/>
</dbReference>
<dbReference type="Proteomes" id="UP000249464">
    <property type="component" value="Unassembled WGS sequence"/>
</dbReference>
<dbReference type="PROSITE" id="PS50330">
    <property type="entry name" value="UIM"/>
    <property type="match status" value="1"/>
</dbReference>
<reference evidence="3 4" key="1">
    <citation type="submission" date="2016-11" db="EMBL/GenBank/DDBJ databases">
        <authorList>
            <person name="Jaros S."/>
            <person name="Januszkiewicz K."/>
            <person name="Wedrychowicz H."/>
        </authorList>
    </citation>
    <scope>NUCLEOTIDE SEQUENCE [LARGE SCALE GENOMIC DNA]</scope>
</reference>
<feature type="region of interest" description="Disordered" evidence="1">
    <location>
        <begin position="177"/>
        <end position="199"/>
    </location>
</feature>
<feature type="compositionally biased region" description="Low complexity" evidence="1">
    <location>
        <begin position="76"/>
        <end position="86"/>
    </location>
</feature>
<feature type="compositionally biased region" description="Acidic residues" evidence="1">
    <location>
        <begin position="964"/>
        <end position="983"/>
    </location>
</feature>
<dbReference type="GO" id="GO:0005737">
    <property type="term" value="C:cytoplasm"/>
    <property type="evidence" value="ECO:0007669"/>
    <property type="project" value="InterPro"/>
</dbReference>
<dbReference type="InterPro" id="IPR009060">
    <property type="entry name" value="UBA-like_sf"/>
</dbReference>
<dbReference type="Gene3D" id="1.10.8.10">
    <property type="entry name" value="DNA helicase RuvA subunit, C-terminal domain"/>
    <property type="match status" value="1"/>
</dbReference>
<dbReference type="STRING" id="796604.A0A2X0LSU3"/>
<name>A0A2X0LSU3_9BASI</name>
<evidence type="ECO:0000259" key="2">
    <source>
        <dbReference type="PROSITE" id="PS50030"/>
    </source>
</evidence>
<sequence>MTQLTLLEDKTVEQLKQMGFPAADAVRAVRVSSIIRKGTNFDHALDALLSGENLGDDTDIIVDTSSSPAPAPSPAPAASAATTAKTTSDEHPYADADEDRLPPPYGPSSASFGPPQDYHEARPASTALVPFKSPRSKWSPDVDLTLDEETDPIKPYGGFDPHQLADALEQSTKAGRRFSLGPASSSTATLGPSSNDEESDYQRAIAMSMQEAEMASSNANMVTSTAMGTDTKMIGPDEQRKSGAESTQNRGLEAGDDDIEKAISLSLGDLRDQMGPGGAPIAAIKPEDRIRQPDQGPVIVRSTSALLGLLSSFIQCLYAVPTWRKAVLEFRPNQFDLGCSKSLQGIWDGTEPPALEGTARDEKDPVWGQLVFNICGETVGLADHRLTLPAALIAIQRLFALMQETKRSFLHITEATQVLDPNGLLLLPTRIDAVEDVSTMIEGLINTFRLYSTLDAKPLPLDERPLAVQKVVQRFSLSGKTFNNNPVSLAEPLDENIAYPIGDSIAILRLRVPTFFVGVSAPTLYQFIDANLNELPLPSTGKPASFSLITQFSQSLIVRLDRYEEGIMSLDDFGSSSIHEALSKHGEANVSVGAPRKRSRRSVKFEETLWLDRYDASRRLEIAQKIALVCDLRRQVEDLERMRNRWSSTLEGKEALGLIRDTREYLDKDEGEEDADDVGKERRKRLKIAYEKIEQEVQKKIRGCDEVIEELRETIDATFDGDEWKRRGPYELKAVLMRNGLNGRGSSWAVVKEEGKWWRIKDLEKEEVSFEQVVSDPSGLMMSAGATLLFYDNPKFAHGNDGSGADTSITIPSVLRSLILQDNHNFASELPTEIVETWTPPLERLPPTPPMAEEEPWVDRLSGPATPQMELAPPSPPLCVRGPLTTAEDVIEILPPTETNLTHSSPVAVDLAIEDDSTVTDDFKNIVDSPKAMVARETSMSAGASVMAVDEQADALRLRGGATDDVEMESGEEQEYSDDEDFDDDDEEVELGLLQPMSARDKEWNIDFAIGKVSGKPVWLDPRSPLETSQVACPKCGKTMTMLLQVSTTSLLVNSPDDTRPHAAARSLFVFACPRKECSSKDAGKAMKVWRVQMPSPNEFYPHTEETQKRRRELEAALDPTTALAGSVDAAPSMWPEWDVICESEPYEDSYLESDRQPTEGAAEDANLPDTQSGVDKAFLTFQERVERVPKQVLRFYRLPGEEEPQPLWANKKKVTSDQVQPCSLCGAKRQVEFQILSTLLSFLKDDHFSFDSLLVFTCVENCAIPDAGSNKSGWAEEVLISQDFDQHGVRFGRAAPEY</sequence>
<dbReference type="PANTHER" id="PTHR12298:SF4">
    <property type="entry name" value="PROGRAMMED CELL DEATH PROTEIN 2"/>
    <property type="match status" value="1"/>
</dbReference>
<feature type="region of interest" description="Disordered" evidence="1">
    <location>
        <begin position="960"/>
        <end position="983"/>
    </location>
</feature>
<dbReference type="PROSITE" id="PS50030">
    <property type="entry name" value="UBA"/>
    <property type="match status" value="1"/>
</dbReference>
<dbReference type="InterPro" id="IPR007320">
    <property type="entry name" value="PDCD2_C"/>
</dbReference>
<dbReference type="Pfam" id="PF04194">
    <property type="entry name" value="PDCD2_C"/>
    <property type="match status" value="1"/>
</dbReference>
<proteinExistence type="predicted"/>
<dbReference type="Gene3D" id="6.10.140.100">
    <property type="match status" value="1"/>
</dbReference>
<dbReference type="InterPro" id="IPR038765">
    <property type="entry name" value="Papain-like_cys_pep_sf"/>
</dbReference>
<dbReference type="InterPro" id="IPR003903">
    <property type="entry name" value="UIM_dom"/>
</dbReference>
<evidence type="ECO:0000313" key="3">
    <source>
        <dbReference type="EMBL" id="SGY11755.1"/>
    </source>
</evidence>